<name>A0ABQ5SBW9_9CHLO</name>
<dbReference type="Gene3D" id="3.40.50.150">
    <property type="entry name" value="Vaccinia Virus protein VP39"/>
    <property type="match status" value="1"/>
</dbReference>
<gene>
    <name evidence="2" type="ORF">VaNZ11_010968</name>
</gene>
<accession>A0ABQ5SBW9</accession>
<reference evidence="2 3" key="1">
    <citation type="journal article" date="2023" name="IScience">
        <title>Expanded male sex-determining region conserved during the evolution of homothallism in the green alga Volvox.</title>
        <authorList>
            <person name="Yamamoto K."/>
            <person name="Matsuzaki R."/>
            <person name="Mahakham W."/>
            <person name="Heman W."/>
            <person name="Sekimoto H."/>
            <person name="Kawachi M."/>
            <person name="Minakuchi Y."/>
            <person name="Toyoda A."/>
            <person name="Nozaki H."/>
        </authorList>
    </citation>
    <scope>NUCLEOTIDE SEQUENCE [LARGE SCALE GENOMIC DNA]</scope>
    <source>
        <strain evidence="2 3">NIES-4468</strain>
    </source>
</reference>
<dbReference type="InterPro" id="IPR044925">
    <property type="entry name" value="His-Me_finger_sf"/>
</dbReference>
<dbReference type="SUPFAM" id="SSF53335">
    <property type="entry name" value="S-adenosyl-L-methionine-dependent methyltransferases"/>
    <property type="match status" value="1"/>
</dbReference>
<evidence type="ECO:0000256" key="1">
    <source>
        <dbReference type="SAM" id="MobiDB-lite"/>
    </source>
</evidence>
<protein>
    <submittedName>
        <fullName evidence="2">Uncharacterized protein</fullName>
    </submittedName>
</protein>
<evidence type="ECO:0000313" key="3">
    <source>
        <dbReference type="Proteomes" id="UP001165090"/>
    </source>
</evidence>
<dbReference type="SUPFAM" id="SSF54060">
    <property type="entry name" value="His-Me finger endonucleases"/>
    <property type="match status" value="1"/>
</dbReference>
<feature type="region of interest" description="Disordered" evidence="1">
    <location>
        <begin position="291"/>
        <end position="326"/>
    </location>
</feature>
<keyword evidence="3" id="KW-1185">Reference proteome</keyword>
<dbReference type="Proteomes" id="UP001165090">
    <property type="component" value="Unassembled WGS sequence"/>
</dbReference>
<dbReference type="EMBL" id="BSDZ01000051">
    <property type="protein sequence ID" value="GLI66934.1"/>
    <property type="molecule type" value="Genomic_DNA"/>
</dbReference>
<sequence length="475" mass="52785">MSAQGGRSRKQKLPLAQKKVLAKLTSVFRRAEGFVGGGHGIHGIDGTLRSKDMARTFHLANQHCNVGSADVLLDVGCSLCRPGFVALAVLDVSVVHGIEVDEVKVEKARRFIQFVCQNVDSLSTCQGRFKIRHADINKVMALSPPPTLIYTFWEGWSPADKAAVARLFNTYRHSIKGMITISHVVVDVERVMEAYGFMGLKLKAMRKNCSQSGSSAKYCAYVFSTSTIMVANKEEAQEVHRSARDEWTYVYNSDHAASVQRVLRYLAADRKKRKAEDDRIQELQILLKQYEDQEQQEGGAQPPTTRARGRPSRLCAALGGSSGGHASKKVKLQHELHALIAKRPQPEDMADKAREEEFKEVPFAPAYEVNGNGSIRLKETGKVLDLMPRASCLDGHAYVRLKLPQPLNKHVMRPVRNLVALAWLPNASKEELGLDDKGGQKRGASIGKRVWHLDGDPYNNRMTNLVLVNPISRSI</sequence>
<comment type="caution">
    <text evidence="2">The sequence shown here is derived from an EMBL/GenBank/DDBJ whole genome shotgun (WGS) entry which is preliminary data.</text>
</comment>
<dbReference type="Gene3D" id="3.90.75.20">
    <property type="match status" value="1"/>
</dbReference>
<dbReference type="InterPro" id="IPR029063">
    <property type="entry name" value="SAM-dependent_MTases_sf"/>
</dbReference>
<proteinExistence type="predicted"/>
<evidence type="ECO:0000313" key="2">
    <source>
        <dbReference type="EMBL" id="GLI66934.1"/>
    </source>
</evidence>
<organism evidence="2 3">
    <name type="scientific">Volvox africanus</name>
    <dbReference type="NCBI Taxonomy" id="51714"/>
    <lineage>
        <taxon>Eukaryota</taxon>
        <taxon>Viridiplantae</taxon>
        <taxon>Chlorophyta</taxon>
        <taxon>core chlorophytes</taxon>
        <taxon>Chlorophyceae</taxon>
        <taxon>CS clade</taxon>
        <taxon>Chlamydomonadales</taxon>
        <taxon>Volvocaceae</taxon>
        <taxon>Volvox</taxon>
    </lineage>
</organism>